<proteinExistence type="inferred from homology"/>
<dbReference type="GO" id="GO:0016579">
    <property type="term" value="P:protein deubiquitination"/>
    <property type="evidence" value="ECO:0007669"/>
    <property type="project" value="InterPro"/>
</dbReference>
<evidence type="ECO:0000256" key="5">
    <source>
        <dbReference type="ARBA" id="ARBA00022670"/>
    </source>
</evidence>
<dbReference type="GO" id="GO:0005829">
    <property type="term" value="C:cytosol"/>
    <property type="evidence" value="ECO:0007669"/>
    <property type="project" value="TreeGrafter"/>
</dbReference>
<evidence type="ECO:0000256" key="14">
    <source>
        <dbReference type="SAM" id="MobiDB-lite"/>
    </source>
</evidence>
<dbReference type="Proteomes" id="UP000027135">
    <property type="component" value="Unassembled WGS sequence"/>
</dbReference>
<dbReference type="Gene3D" id="3.90.70.10">
    <property type="entry name" value="Cysteine proteinases"/>
    <property type="match status" value="1"/>
</dbReference>
<evidence type="ECO:0000256" key="7">
    <source>
        <dbReference type="ARBA" id="ARBA00022801"/>
    </source>
</evidence>
<dbReference type="PANTHER" id="PTHR24006">
    <property type="entry name" value="UBIQUITIN CARBOXYL-TERMINAL HYDROLASE"/>
    <property type="match status" value="1"/>
</dbReference>
<evidence type="ECO:0000313" key="17">
    <source>
        <dbReference type="Proteomes" id="UP000027135"/>
    </source>
</evidence>
<evidence type="ECO:0000256" key="3">
    <source>
        <dbReference type="ARBA" id="ARBA00009085"/>
    </source>
</evidence>
<feature type="domain" description="USP" evidence="15">
    <location>
        <begin position="1"/>
        <end position="308"/>
    </location>
</feature>
<keyword evidence="17" id="KW-1185">Reference proteome</keyword>
<sequence length="337" mass="38680">MVNFGNTCYINSSLQALFHVPAFVNWLQSESRHLQECNGESIGDCIICAMYRTYKSSQNILGIVIKPILIYRRLKYICNHFAYGREEDAHEFMRYLLHSMEEAYLAGYIGEKLDTFSRETTPINQIFGGYIRTEVTCSECGSVSTTFQHCQDFLLDIEHVSTVDDALDDYFSTERLDGDDAYYCRGCNKKVVATRKFSLEKNPQVLCLQFKRFNFSGRKIEKHVTISERLDITRFLCPSSAHHSSEPLIYHLVSMVTHIGLSVKSGHYTAVAGMCAGHYFEFDDKLVYHMSVSEVLETNAYILLYECEPCEEPEDSLASQQREGCTTATRRIKHNNR</sequence>
<accession>A0A067RIC5</accession>
<dbReference type="InParanoid" id="A0A067RIC5"/>
<organism evidence="16 17">
    <name type="scientific">Zootermopsis nevadensis</name>
    <name type="common">Dampwood termite</name>
    <dbReference type="NCBI Taxonomy" id="136037"/>
    <lineage>
        <taxon>Eukaryota</taxon>
        <taxon>Metazoa</taxon>
        <taxon>Ecdysozoa</taxon>
        <taxon>Arthropoda</taxon>
        <taxon>Hexapoda</taxon>
        <taxon>Insecta</taxon>
        <taxon>Pterygota</taxon>
        <taxon>Neoptera</taxon>
        <taxon>Polyneoptera</taxon>
        <taxon>Dictyoptera</taxon>
        <taxon>Blattodea</taxon>
        <taxon>Blattoidea</taxon>
        <taxon>Termitoidae</taxon>
        <taxon>Termopsidae</taxon>
        <taxon>Zootermopsis</taxon>
    </lineage>
</organism>
<gene>
    <name evidence="16" type="ORF">L798_05671</name>
</gene>
<dbReference type="PANTHER" id="PTHR24006:SF758">
    <property type="entry name" value="UBIQUITIN CARBOXYL-TERMINAL HYDROLASE 36"/>
    <property type="match status" value="1"/>
</dbReference>
<keyword evidence="5" id="KW-0645">Protease</keyword>
<dbReference type="OMA" id="CTLSAMH"/>
<dbReference type="OrthoDB" id="420187at2759"/>
<comment type="catalytic activity">
    <reaction evidence="1">
        <text>Thiol-dependent hydrolysis of ester, thioester, amide, peptide and isopeptide bonds formed by the C-terminal Gly of ubiquitin (a 76-residue protein attached to proteins as an intracellular targeting signal).</text>
        <dbReference type="EC" id="3.4.19.12"/>
    </reaction>
</comment>
<reference evidence="16 17" key="1">
    <citation type="journal article" date="2014" name="Nat. Commun.">
        <title>Molecular traces of alternative social organization in a termite genome.</title>
        <authorList>
            <person name="Terrapon N."/>
            <person name="Li C."/>
            <person name="Robertson H.M."/>
            <person name="Ji L."/>
            <person name="Meng X."/>
            <person name="Booth W."/>
            <person name="Chen Z."/>
            <person name="Childers C.P."/>
            <person name="Glastad K.M."/>
            <person name="Gokhale K."/>
            <person name="Gowin J."/>
            <person name="Gronenberg W."/>
            <person name="Hermansen R.A."/>
            <person name="Hu H."/>
            <person name="Hunt B.G."/>
            <person name="Huylmans A.K."/>
            <person name="Khalil S.M."/>
            <person name="Mitchell R.D."/>
            <person name="Munoz-Torres M.C."/>
            <person name="Mustard J.A."/>
            <person name="Pan H."/>
            <person name="Reese J.T."/>
            <person name="Scharf M.E."/>
            <person name="Sun F."/>
            <person name="Vogel H."/>
            <person name="Xiao J."/>
            <person name="Yang W."/>
            <person name="Yang Z."/>
            <person name="Yang Z."/>
            <person name="Zhou J."/>
            <person name="Zhu J."/>
            <person name="Brent C.S."/>
            <person name="Elsik C.G."/>
            <person name="Goodisman M.A."/>
            <person name="Liberles D.A."/>
            <person name="Roe R.M."/>
            <person name="Vargo E.L."/>
            <person name="Vilcinskas A."/>
            <person name="Wang J."/>
            <person name="Bornberg-Bauer E."/>
            <person name="Korb J."/>
            <person name="Zhang G."/>
            <person name="Liebig J."/>
        </authorList>
    </citation>
    <scope>NUCLEOTIDE SEQUENCE [LARGE SCALE GENOMIC DNA]</scope>
    <source>
        <tissue evidence="16">Whole organism</tissue>
    </source>
</reference>
<name>A0A067RIC5_ZOONE</name>
<dbReference type="InterPro" id="IPR018200">
    <property type="entry name" value="USP_CS"/>
</dbReference>
<feature type="region of interest" description="Disordered" evidence="14">
    <location>
        <begin position="316"/>
        <end position="337"/>
    </location>
</feature>
<dbReference type="EMBL" id="KK852617">
    <property type="protein sequence ID" value="KDR20173.1"/>
    <property type="molecule type" value="Genomic_DNA"/>
</dbReference>
<evidence type="ECO:0000256" key="6">
    <source>
        <dbReference type="ARBA" id="ARBA00022786"/>
    </source>
</evidence>
<comment type="subcellular location">
    <subcellularLocation>
        <location evidence="2">Nucleus</location>
        <location evidence="2">Nucleolus</location>
    </subcellularLocation>
</comment>
<dbReference type="InterPro" id="IPR050164">
    <property type="entry name" value="Peptidase_C19"/>
</dbReference>
<keyword evidence="7 16" id="KW-0378">Hydrolase</keyword>
<evidence type="ECO:0000256" key="9">
    <source>
        <dbReference type="ARBA" id="ARBA00039432"/>
    </source>
</evidence>
<dbReference type="AlphaFoldDB" id="A0A067RIC5"/>
<evidence type="ECO:0000313" key="16">
    <source>
        <dbReference type="EMBL" id="KDR20173.1"/>
    </source>
</evidence>
<feature type="compositionally biased region" description="Polar residues" evidence="14">
    <location>
        <begin position="317"/>
        <end position="329"/>
    </location>
</feature>
<dbReference type="GO" id="GO:0042981">
    <property type="term" value="P:regulation of apoptotic process"/>
    <property type="evidence" value="ECO:0007669"/>
    <property type="project" value="TreeGrafter"/>
</dbReference>
<evidence type="ECO:0000256" key="8">
    <source>
        <dbReference type="ARBA" id="ARBA00022807"/>
    </source>
</evidence>
<keyword evidence="8" id="KW-0788">Thiol protease</keyword>
<dbReference type="eggNOG" id="KOG1865">
    <property type="taxonomic scope" value="Eukaryota"/>
</dbReference>
<dbReference type="EC" id="3.4.19.12" evidence="4"/>
<evidence type="ECO:0000256" key="13">
    <source>
        <dbReference type="ARBA" id="ARBA00043009"/>
    </source>
</evidence>
<evidence type="ECO:0000256" key="10">
    <source>
        <dbReference type="ARBA" id="ARBA00041300"/>
    </source>
</evidence>
<dbReference type="PROSITE" id="PS50235">
    <property type="entry name" value="USP_3"/>
    <property type="match status" value="1"/>
</dbReference>
<comment type="similarity">
    <text evidence="3">Belongs to the peptidase C19 family.</text>
</comment>
<evidence type="ECO:0000256" key="11">
    <source>
        <dbReference type="ARBA" id="ARBA00042154"/>
    </source>
</evidence>
<dbReference type="GO" id="GO:0004843">
    <property type="term" value="F:cysteine-type deubiquitinase activity"/>
    <property type="evidence" value="ECO:0007669"/>
    <property type="project" value="UniProtKB-EC"/>
</dbReference>
<dbReference type="Pfam" id="PF00443">
    <property type="entry name" value="UCH"/>
    <property type="match status" value="1"/>
</dbReference>
<evidence type="ECO:0000256" key="4">
    <source>
        <dbReference type="ARBA" id="ARBA00012759"/>
    </source>
</evidence>
<evidence type="ECO:0000256" key="12">
    <source>
        <dbReference type="ARBA" id="ARBA00042420"/>
    </source>
</evidence>
<evidence type="ECO:0000259" key="15">
    <source>
        <dbReference type="PROSITE" id="PS50235"/>
    </source>
</evidence>
<dbReference type="InterPro" id="IPR001394">
    <property type="entry name" value="Peptidase_C19_UCH"/>
</dbReference>
<dbReference type="GO" id="GO:0005730">
    <property type="term" value="C:nucleolus"/>
    <property type="evidence" value="ECO:0007669"/>
    <property type="project" value="UniProtKB-SubCell"/>
</dbReference>
<dbReference type="SUPFAM" id="SSF54001">
    <property type="entry name" value="Cysteine proteinases"/>
    <property type="match status" value="1"/>
</dbReference>
<dbReference type="PROSITE" id="PS00973">
    <property type="entry name" value="USP_2"/>
    <property type="match status" value="1"/>
</dbReference>
<dbReference type="InterPro" id="IPR028889">
    <property type="entry name" value="USP"/>
</dbReference>
<keyword evidence="6" id="KW-0833">Ubl conjugation pathway</keyword>
<dbReference type="InterPro" id="IPR038765">
    <property type="entry name" value="Papain-like_cys_pep_sf"/>
</dbReference>
<evidence type="ECO:0000256" key="2">
    <source>
        <dbReference type="ARBA" id="ARBA00004604"/>
    </source>
</evidence>
<dbReference type="GO" id="GO:0006508">
    <property type="term" value="P:proteolysis"/>
    <property type="evidence" value="ECO:0007669"/>
    <property type="project" value="UniProtKB-KW"/>
</dbReference>
<dbReference type="STRING" id="136037.A0A067RIC5"/>
<protein>
    <recommendedName>
        <fullName evidence="9">Ubiquitin carboxyl-terminal hydrolase 36</fullName>
        <ecNumber evidence="4">3.4.19.12</ecNumber>
    </recommendedName>
    <alternativeName>
        <fullName evidence="12">Deubiquitinating enzyme 36</fullName>
    </alternativeName>
    <alternativeName>
        <fullName evidence="11">Protein scrawny</fullName>
    </alternativeName>
    <alternativeName>
        <fullName evidence="10">Ubiquitin thioesterase 36</fullName>
    </alternativeName>
    <alternativeName>
        <fullName evidence="13">Ubiquitin-specific-processing protease 36</fullName>
    </alternativeName>
</protein>
<evidence type="ECO:0000256" key="1">
    <source>
        <dbReference type="ARBA" id="ARBA00000707"/>
    </source>
</evidence>